<evidence type="ECO:0000313" key="2">
    <source>
        <dbReference type="EMBL" id="SHJ55375.1"/>
    </source>
</evidence>
<dbReference type="EMBL" id="FRAD01000004">
    <property type="protein sequence ID" value="SHJ55375.1"/>
    <property type="molecule type" value="Genomic_DNA"/>
</dbReference>
<dbReference type="GO" id="GO:0004853">
    <property type="term" value="F:uroporphyrinogen decarboxylase activity"/>
    <property type="evidence" value="ECO:0007669"/>
    <property type="project" value="InterPro"/>
</dbReference>
<dbReference type="Gene3D" id="3.20.20.210">
    <property type="match status" value="1"/>
</dbReference>
<protein>
    <submittedName>
        <fullName evidence="2">Uroporphyrinogen decarboxylase</fullName>
    </submittedName>
</protein>
<dbReference type="InterPro" id="IPR038071">
    <property type="entry name" value="UROD/MetE-like_sf"/>
</dbReference>
<name>A0A1M6K8W2_9CLOT</name>
<dbReference type="Proteomes" id="UP000183952">
    <property type="component" value="Unassembled WGS sequence"/>
</dbReference>
<evidence type="ECO:0000313" key="3">
    <source>
        <dbReference type="Proteomes" id="UP000183952"/>
    </source>
</evidence>
<reference evidence="2 3" key="1">
    <citation type="submission" date="2016-11" db="EMBL/GenBank/DDBJ databases">
        <authorList>
            <person name="Jaros S."/>
            <person name="Januszkiewicz K."/>
            <person name="Wedrychowicz H."/>
        </authorList>
    </citation>
    <scope>NUCLEOTIDE SEQUENCE [LARGE SCALE GENOMIC DNA]</scope>
    <source>
        <strain evidence="2 3">DSM 3090</strain>
    </source>
</reference>
<gene>
    <name evidence="2" type="ORF">SAMN02745248_00377</name>
</gene>
<evidence type="ECO:0000259" key="1">
    <source>
        <dbReference type="Pfam" id="PF01208"/>
    </source>
</evidence>
<dbReference type="STRING" id="1121331.SAMN02745248_00377"/>
<accession>A0A1M6K8W2</accession>
<sequence length="355" mass="39683">MLINKMTSAERMNGLVMGDAIDRVPVNLMLGSYPAVLAGVDFKTYFENTSIEDIFKMNVKCDEVFQQDGFTGFAMPGGYGAAFGGTYRFSDRIKFQNPTLVKKVVNDLHDIELLQIPDGVNAPCIKKAADYTDYVVKKGGGVGIFGGTAFTTTQELVSVDKMLKWMKTEPNMLHKLIQKVQKYLIKVGDYYVDKYGADRCGGFMPFPMESNEIISPKMFQEFSLPYIKELYDHFVNRGVKAWNFHLCGKHNDNLEYFKRDINPLPRTVISIGRDMDLQKTGGYLGSQYIIAGNLPTSVLQISSEKEVYAESGKIISGMKYREGGFIFMPDCGISPLTPAENLQAMIQATSDFGAY</sequence>
<dbReference type="SUPFAM" id="SSF51726">
    <property type="entry name" value="UROD/MetE-like"/>
    <property type="match status" value="1"/>
</dbReference>
<dbReference type="InterPro" id="IPR052024">
    <property type="entry name" value="Methanogen_methyltrans"/>
</dbReference>
<keyword evidence="3" id="KW-1185">Reference proteome</keyword>
<dbReference type="GO" id="GO:0006779">
    <property type="term" value="P:porphyrin-containing compound biosynthetic process"/>
    <property type="evidence" value="ECO:0007669"/>
    <property type="project" value="InterPro"/>
</dbReference>
<feature type="domain" description="Uroporphyrinogen decarboxylase (URO-D)" evidence="1">
    <location>
        <begin position="8"/>
        <end position="350"/>
    </location>
</feature>
<dbReference type="PANTHER" id="PTHR47099:SF1">
    <property type="entry name" value="METHYLCOBAMIDE:COM METHYLTRANSFERASE MTBA"/>
    <property type="match status" value="1"/>
</dbReference>
<dbReference type="PANTHER" id="PTHR47099">
    <property type="entry name" value="METHYLCOBAMIDE:COM METHYLTRANSFERASE MTBA"/>
    <property type="match status" value="1"/>
</dbReference>
<dbReference type="AlphaFoldDB" id="A0A1M6K8W2"/>
<dbReference type="InterPro" id="IPR000257">
    <property type="entry name" value="Uroporphyrinogen_deCOase"/>
</dbReference>
<dbReference type="Pfam" id="PF01208">
    <property type="entry name" value="URO-D"/>
    <property type="match status" value="1"/>
</dbReference>
<organism evidence="2 3">
    <name type="scientific">Hathewaya proteolytica DSM 3090</name>
    <dbReference type="NCBI Taxonomy" id="1121331"/>
    <lineage>
        <taxon>Bacteria</taxon>
        <taxon>Bacillati</taxon>
        <taxon>Bacillota</taxon>
        <taxon>Clostridia</taxon>
        <taxon>Eubacteriales</taxon>
        <taxon>Clostridiaceae</taxon>
        <taxon>Hathewaya</taxon>
    </lineage>
</organism>
<dbReference type="RefSeq" id="WP_072901704.1">
    <property type="nucleotide sequence ID" value="NZ_FRAD01000004.1"/>
</dbReference>
<proteinExistence type="predicted"/>